<dbReference type="Proteomes" id="UP000467841">
    <property type="component" value="Unassembled WGS sequence"/>
</dbReference>
<sequence>MTSRKQEPCKAPQVVPWRSIEISSYLSLLKSQEEICTIFGTKQSLITRKSLHHRKSNFPGINKTSMNEDFSAPPPLGPELFNGKWNVQVIDDDGNITLEKVTGKQVWSMQKRRVIVNFNRRGQPIKDSGGLLGSWLGSLSYDLNILPINYTDWRKVPNYRKEMAWAVIQKKFWFDDPMKRKKYVMSTLGVRCRDLKQRFWKIHKRNTPRESIEARPTLIPEDQWIDFVHSRFTDKAKKLREVIRKVEAI</sequence>
<dbReference type="OrthoDB" id="1728324at2759"/>
<protein>
    <submittedName>
        <fullName evidence="1">Uncharacterized protein</fullName>
    </submittedName>
</protein>
<comment type="caution">
    <text evidence="1">The sequence shown here is derived from an EMBL/GenBank/DDBJ whole genome shotgun (WGS) entry which is preliminary data.</text>
</comment>
<gene>
    <name evidence="1" type="ORF">MERR_LOCUS3024</name>
</gene>
<proteinExistence type="predicted"/>
<dbReference type="PANTHER" id="PTHR33144">
    <property type="entry name" value="OS10G0409366 PROTEIN-RELATED"/>
    <property type="match status" value="1"/>
</dbReference>
<keyword evidence="2" id="KW-1185">Reference proteome</keyword>
<evidence type="ECO:0000313" key="1">
    <source>
        <dbReference type="EMBL" id="CAA7015789.1"/>
    </source>
</evidence>
<accession>A0A6D2HHL2</accession>
<dbReference type="AlphaFoldDB" id="A0A6D2HHL2"/>
<name>A0A6D2HHL2_9BRAS</name>
<reference evidence="1" key="1">
    <citation type="submission" date="2020-01" db="EMBL/GenBank/DDBJ databases">
        <authorList>
            <person name="Mishra B."/>
        </authorList>
    </citation>
    <scope>NUCLEOTIDE SEQUENCE [LARGE SCALE GENOMIC DNA]</scope>
</reference>
<organism evidence="1 2">
    <name type="scientific">Microthlaspi erraticum</name>
    <dbReference type="NCBI Taxonomy" id="1685480"/>
    <lineage>
        <taxon>Eukaryota</taxon>
        <taxon>Viridiplantae</taxon>
        <taxon>Streptophyta</taxon>
        <taxon>Embryophyta</taxon>
        <taxon>Tracheophyta</taxon>
        <taxon>Spermatophyta</taxon>
        <taxon>Magnoliopsida</taxon>
        <taxon>eudicotyledons</taxon>
        <taxon>Gunneridae</taxon>
        <taxon>Pentapetalae</taxon>
        <taxon>rosids</taxon>
        <taxon>malvids</taxon>
        <taxon>Brassicales</taxon>
        <taxon>Brassicaceae</taxon>
        <taxon>Coluteocarpeae</taxon>
        <taxon>Microthlaspi</taxon>
    </lineage>
</organism>
<dbReference type="PANTHER" id="PTHR33144:SF48">
    <property type="entry name" value="PLANT TRANSPOSASE (PTTA_EN_SPM FAMILY)"/>
    <property type="match status" value="1"/>
</dbReference>
<dbReference type="EMBL" id="CACVBM020000199">
    <property type="protein sequence ID" value="CAA7015789.1"/>
    <property type="molecule type" value="Genomic_DNA"/>
</dbReference>
<evidence type="ECO:0000313" key="2">
    <source>
        <dbReference type="Proteomes" id="UP000467841"/>
    </source>
</evidence>